<name>X1FRV2_9ZZZZ</name>
<reference evidence="1" key="1">
    <citation type="journal article" date="2014" name="Front. Microbiol.">
        <title>High frequency of phylogenetically diverse reductive dehalogenase-homologous genes in deep subseafloor sedimentary metagenomes.</title>
        <authorList>
            <person name="Kawai M."/>
            <person name="Futagami T."/>
            <person name="Toyoda A."/>
            <person name="Takaki Y."/>
            <person name="Nishi S."/>
            <person name="Hori S."/>
            <person name="Arai W."/>
            <person name="Tsubouchi T."/>
            <person name="Morono Y."/>
            <person name="Uchiyama I."/>
            <person name="Ito T."/>
            <person name="Fujiyama A."/>
            <person name="Inagaki F."/>
            <person name="Takami H."/>
        </authorList>
    </citation>
    <scope>NUCLEOTIDE SEQUENCE</scope>
    <source>
        <strain evidence="1">Expedition CK06-06</strain>
    </source>
</reference>
<evidence type="ECO:0008006" key="2">
    <source>
        <dbReference type="Google" id="ProtNLM"/>
    </source>
</evidence>
<comment type="caution">
    <text evidence="1">The sequence shown here is derived from an EMBL/GenBank/DDBJ whole genome shotgun (WGS) entry which is preliminary data.</text>
</comment>
<protein>
    <recommendedName>
        <fullName evidence="2">DUF4440 domain-containing protein</fullName>
    </recommendedName>
</protein>
<proteinExistence type="predicted"/>
<dbReference type="EMBL" id="BARU01014304">
    <property type="protein sequence ID" value="GAH32079.1"/>
    <property type="molecule type" value="Genomic_DNA"/>
</dbReference>
<feature type="non-terminal residue" evidence="1">
    <location>
        <position position="123"/>
    </location>
</feature>
<gene>
    <name evidence="1" type="ORF">S03H2_25322</name>
</gene>
<accession>X1FRV2</accession>
<evidence type="ECO:0000313" key="1">
    <source>
        <dbReference type="EMBL" id="GAH32079.1"/>
    </source>
</evidence>
<sequence>MKGSAKEAVASFRRWMVAFNARDTEAQLAEMHFPHLRLAQNRFQRWKTIDNFRATQEMVTRRLNEEGWHHTASLSINPIQVGVDKVHLVIRQSRQREDGTEYNGFDTLWIFTRLNGRWGVQFR</sequence>
<dbReference type="AlphaFoldDB" id="X1FRV2"/>
<organism evidence="1">
    <name type="scientific">marine sediment metagenome</name>
    <dbReference type="NCBI Taxonomy" id="412755"/>
    <lineage>
        <taxon>unclassified sequences</taxon>
        <taxon>metagenomes</taxon>
        <taxon>ecological metagenomes</taxon>
    </lineage>
</organism>